<dbReference type="InterPro" id="IPR025691">
    <property type="entry name" value="GspL_pp_dom"/>
</dbReference>
<evidence type="ECO:0000256" key="6">
    <source>
        <dbReference type="ARBA" id="ARBA00022692"/>
    </source>
</evidence>
<sequence>MSEQLLIRLGSRAEQSISWLVWTPLSQEVIASGTLSSAAELPELAERLGPRPVLALVPAADLVLKEVILPTKPSRQILQALPYMLEDDVTEDIEQLWLAYAALKKEPASPEQAEHYVQQVALCKRQQLDSWLSWLADAGFQPRQLLPDALLLPVDQGPAAIELDGSWLLRQAEWQATSIEQDWWSDYLQLAALPELISFSPWPDDIQQPHTLAEPELPLLLLAKQSQSQSFNVLQGEYAPKRQSNRLWQQWRVAAVLSGVCLILYLGLTAVEGWRYGQQARLLQQEAISTYQAAFPGESVVNLRALVQRKLQQAGGGDQQQHFLSLLQALQNNLATVQEVQLDNLRYEARRNELRFQARAESFQSFDRLKAQLEQAGYQVDQGALSNDGNKVQGTVSMRSQP</sequence>
<dbReference type="Gene3D" id="3.30.420.370">
    <property type="match status" value="1"/>
</dbReference>
<evidence type="ECO:0000256" key="3">
    <source>
        <dbReference type="ARBA" id="ARBA00022448"/>
    </source>
</evidence>
<keyword evidence="6" id="KW-0812">Transmembrane</keyword>
<keyword evidence="9" id="KW-0472">Membrane</keyword>
<feature type="domain" description="GspL periplasmic" evidence="12">
    <location>
        <begin position="246"/>
        <end position="401"/>
    </location>
</feature>
<evidence type="ECO:0000256" key="5">
    <source>
        <dbReference type="ARBA" id="ARBA00022519"/>
    </source>
</evidence>
<protein>
    <recommendedName>
        <fullName evidence="10">Type II secretion system protein L</fullName>
        <shortName evidence="10">T2SS protein L</shortName>
    </recommendedName>
</protein>
<name>A0ABT9GXM5_9GAMM</name>
<dbReference type="InterPro" id="IPR007812">
    <property type="entry name" value="T2SS_protein-GspL"/>
</dbReference>
<dbReference type="NCBIfam" id="TIGR01709">
    <property type="entry name" value="typeII_sec_gspL"/>
    <property type="match status" value="1"/>
</dbReference>
<evidence type="ECO:0000256" key="10">
    <source>
        <dbReference type="PIRNR" id="PIRNR015761"/>
    </source>
</evidence>
<evidence type="ECO:0000256" key="1">
    <source>
        <dbReference type="ARBA" id="ARBA00004377"/>
    </source>
</evidence>
<evidence type="ECO:0000313" key="13">
    <source>
        <dbReference type="EMBL" id="MDP4535614.1"/>
    </source>
</evidence>
<dbReference type="Pfam" id="PF12693">
    <property type="entry name" value="GspL_C"/>
    <property type="match status" value="1"/>
</dbReference>
<feature type="domain" description="GspL cytoplasmic actin-ATPase-like" evidence="11">
    <location>
        <begin position="5"/>
        <end position="241"/>
    </location>
</feature>
<dbReference type="CDD" id="cd24017">
    <property type="entry name" value="ASKHA_T2SSL_N"/>
    <property type="match status" value="1"/>
</dbReference>
<dbReference type="Gene3D" id="3.30.420.380">
    <property type="match status" value="1"/>
</dbReference>
<evidence type="ECO:0000256" key="8">
    <source>
        <dbReference type="ARBA" id="ARBA00022989"/>
    </source>
</evidence>
<dbReference type="InterPro" id="IPR024230">
    <property type="entry name" value="GspL_cyto_dom"/>
</dbReference>
<keyword evidence="5" id="KW-0997">Cell inner membrane</keyword>
<keyword evidence="4" id="KW-1003">Cell membrane</keyword>
<reference evidence="13 14" key="1">
    <citation type="submission" date="2023-08" db="EMBL/GenBank/DDBJ databases">
        <authorList>
            <person name="Joshi A."/>
            <person name="Thite S."/>
        </authorList>
    </citation>
    <scope>NUCLEOTIDE SEQUENCE [LARGE SCALE GENOMIC DNA]</scope>
    <source>
        <strain evidence="13 14">AC40</strain>
    </source>
</reference>
<organism evidence="13 14">
    <name type="scientific">Alkalimonas collagenimarina</name>
    <dbReference type="NCBI Taxonomy" id="400390"/>
    <lineage>
        <taxon>Bacteria</taxon>
        <taxon>Pseudomonadati</taxon>
        <taxon>Pseudomonadota</taxon>
        <taxon>Gammaproteobacteria</taxon>
        <taxon>Alkalimonas</taxon>
    </lineage>
</organism>
<dbReference type="SUPFAM" id="SSF53067">
    <property type="entry name" value="Actin-like ATPase domain"/>
    <property type="match status" value="2"/>
</dbReference>
<dbReference type="Gene3D" id="3.30.1360.100">
    <property type="entry name" value="General secretion pathway protein M, EpsM"/>
    <property type="match status" value="1"/>
</dbReference>
<evidence type="ECO:0000256" key="2">
    <source>
        <dbReference type="ARBA" id="ARBA00005318"/>
    </source>
</evidence>
<comment type="similarity">
    <text evidence="2 10">Belongs to the GSP L family.</text>
</comment>
<keyword evidence="7 10" id="KW-0653">Protein transport</keyword>
<dbReference type="EMBL" id="JAUZVZ010000006">
    <property type="protein sequence ID" value="MDP4535614.1"/>
    <property type="molecule type" value="Genomic_DNA"/>
</dbReference>
<dbReference type="Proteomes" id="UP001231616">
    <property type="component" value="Unassembled WGS sequence"/>
</dbReference>
<proteinExistence type="inferred from homology"/>
<evidence type="ECO:0000259" key="12">
    <source>
        <dbReference type="Pfam" id="PF12693"/>
    </source>
</evidence>
<dbReference type="RefSeq" id="WP_305892881.1">
    <property type="nucleotide sequence ID" value="NZ_JAUZVZ010000006.1"/>
</dbReference>
<evidence type="ECO:0000259" key="11">
    <source>
        <dbReference type="Pfam" id="PF05134"/>
    </source>
</evidence>
<comment type="caution">
    <text evidence="13">The sequence shown here is derived from an EMBL/GenBank/DDBJ whole genome shotgun (WGS) entry which is preliminary data.</text>
</comment>
<evidence type="ECO:0000256" key="7">
    <source>
        <dbReference type="ARBA" id="ARBA00022927"/>
    </source>
</evidence>
<dbReference type="InterPro" id="IPR043129">
    <property type="entry name" value="ATPase_NBD"/>
</dbReference>
<accession>A0ABT9GXM5</accession>
<keyword evidence="3 10" id="KW-0813">Transport</keyword>
<evidence type="ECO:0000313" key="14">
    <source>
        <dbReference type="Proteomes" id="UP001231616"/>
    </source>
</evidence>
<gene>
    <name evidence="13" type="primary">gspL</name>
    <name evidence="13" type="ORF">Q3O60_05405</name>
</gene>
<evidence type="ECO:0000256" key="4">
    <source>
        <dbReference type="ARBA" id="ARBA00022475"/>
    </source>
</evidence>
<evidence type="ECO:0000256" key="9">
    <source>
        <dbReference type="ARBA" id="ARBA00023136"/>
    </source>
</evidence>
<dbReference type="PIRSF" id="PIRSF015761">
    <property type="entry name" value="Protein_L"/>
    <property type="match status" value="1"/>
</dbReference>
<comment type="function">
    <text evidence="10">Inner membrane component of the type II secretion system required for the energy-dependent secretion of extracellular factors such as proteases and toxins from the periplasm.</text>
</comment>
<comment type="subcellular location">
    <subcellularLocation>
        <location evidence="1">Cell inner membrane</location>
        <topology evidence="1">Single-pass membrane protein</topology>
    </subcellularLocation>
</comment>
<keyword evidence="14" id="KW-1185">Reference proteome</keyword>
<dbReference type="Pfam" id="PF05134">
    <property type="entry name" value="T2SSL"/>
    <property type="match status" value="1"/>
</dbReference>
<keyword evidence="8" id="KW-1133">Transmembrane helix</keyword>